<comment type="caution">
    <text evidence="4">The sequence shown here is derived from an EMBL/GenBank/DDBJ whole genome shotgun (WGS) entry which is preliminary data.</text>
</comment>
<protein>
    <recommendedName>
        <fullName evidence="3">DUF6318 domain-containing protein</fullName>
    </recommendedName>
</protein>
<dbReference type="InterPro" id="IPR046281">
    <property type="entry name" value="DUF6318"/>
</dbReference>
<sequence>MTTPKNTLSVMQIASAAFGLALALSGCSSSEADEIRSEPSPSIESAETKEYVAASAEGPAQNVPKPVLPEAVNDNSANGARATVEYFWQAVDYGRLTGDTAPIEQVTHYVCEACNQLIYKWEQIYADDAWAVLDGETSIQIGEVQQNFDDANDEEWTAVLFKMQEPASQFYEDGVLNEDASIEGGESAGWWVEMVYDEDDGQWVIDWLDLDSTFDE</sequence>
<evidence type="ECO:0000256" key="1">
    <source>
        <dbReference type="SAM" id="MobiDB-lite"/>
    </source>
</evidence>
<dbReference type="STRING" id="1837282.A6F49_11615"/>
<evidence type="ECO:0000256" key="2">
    <source>
        <dbReference type="SAM" id="SignalP"/>
    </source>
</evidence>
<evidence type="ECO:0000313" key="4">
    <source>
        <dbReference type="EMBL" id="OAV60590.1"/>
    </source>
</evidence>
<evidence type="ECO:0000259" key="3">
    <source>
        <dbReference type="Pfam" id="PF19843"/>
    </source>
</evidence>
<dbReference type="EMBL" id="LXEY01000019">
    <property type="protein sequence ID" value="OAV60590.1"/>
    <property type="molecule type" value="Genomic_DNA"/>
</dbReference>
<dbReference type="AlphaFoldDB" id="A0A1B7LYW4"/>
<gene>
    <name evidence="4" type="ORF">A6F49_11615</name>
</gene>
<feature type="region of interest" description="Disordered" evidence="1">
    <location>
        <begin position="32"/>
        <end position="65"/>
    </location>
</feature>
<dbReference type="Pfam" id="PF19843">
    <property type="entry name" value="DUF6318"/>
    <property type="match status" value="1"/>
</dbReference>
<keyword evidence="5" id="KW-1185">Reference proteome</keyword>
<reference evidence="4 5" key="1">
    <citation type="submission" date="2016-04" db="EMBL/GenBank/DDBJ databases">
        <title>First whole genome shotgun sequence of the bacterium Enteractinococcus sp. strain UASWS1574.</title>
        <authorList>
            <person name="Crovadore J."/>
            <person name="Chablais R."/>
            <person name="Lefort F."/>
        </authorList>
    </citation>
    <scope>NUCLEOTIDE SEQUENCE [LARGE SCALE GENOMIC DNA]</scope>
    <source>
        <strain evidence="4 5">UASWS1574</strain>
    </source>
</reference>
<name>A0A1B7LYW4_9MICC</name>
<evidence type="ECO:0000313" key="5">
    <source>
        <dbReference type="Proteomes" id="UP000078292"/>
    </source>
</evidence>
<dbReference type="PROSITE" id="PS51257">
    <property type="entry name" value="PROKAR_LIPOPROTEIN"/>
    <property type="match status" value="1"/>
</dbReference>
<feature type="chain" id="PRO_5008597193" description="DUF6318 domain-containing protein" evidence="2">
    <location>
        <begin position="33"/>
        <end position="216"/>
    </location>
</feature>
<feature type="signal peptide" evidence="2">
    <location>
        <begin position="1"/>
        <end position="32"/>
    </location>
</feature>
<feature type="domain" description="DUF6318" evidence="3">
    <location>
        <begin position="50"/>
        <end position="206"/>
    </location>
</feature>
<proteinExistence type="predicted"/>
<organism evidence="4 5">
    <name type="scientific">Enteractinococcus helveticum</name>
    <dbReference type="NCBI Taxonomy" id="1837282"/>
    <lineage>
        <taxon>Bacteria</taxon>
        <taxon>Bacillati</taxon>
        <taxon>Actinomycetota</taxon>
        <taxon>Actinomycetes</taxon>
        <taxon>Micrococcales</taxon>
        <taxon>Micrococcaceae</taxon>
    </lineage>
</organism>
<accession>A0A1B7LYW4</accession>
<dbReference type="Proteomes" id="UP000078292">
    <property type="component" value="Unassembled WGS sequence"/>
</dbReference>
<keyword evidence="2" id="KW-0732">Signal</keyword>